<accession>A0A9N8E2L5</accession>
<organism evidence="1 2">
    <name type="scientific">Seminavis robusta</name>
    <dbReference type="NCBI Taxonomy" id="568900"/>
    <lineage>
        <taxon>Eukaryota</taxon>
        <taxon>Sar</taxon>
        <taxon>Stramenopiles</taxon>
        <taxon>Ochrophyta</taxon>
        <taxon>Bacillariophyta</taxon>
        <taxon>Bacillariophyceae</taxon>
        <taxon>Bacillariophycidae</taxon>
        <taxon>Naviculales</taxon>
        <taxon>Naviculaceae</taxon>
        <taxon>Seminavis</taxon>
    </lineage>
</organism>
<dbReference type="AlphaFoldDB" id="A0A9N8E2L5"/>
<protein>
    <submittedName>
        <fullName evidence="1">Uncharacterized protein</fullName>
    </submittedName>
</protein>
<dbReference type="EMBL" id="CAICTM010000589">
    <property type="protein sequence ID" value="CAB9513426.1"/>
    <property type="molecule type" value="Genomic_DNA"/>
</dbReference>
<keyword evidence="2" id="KW-1185">Reference proteome</keyword>
<reference evidence="1" key="1">
    <citation type="submission" date="2020-06" db="EMBL/GenBank/DDBJ databases">
        <authorList>
            <consortium name="Plant Systems Biology data submission"/>
        </authorList>
    </citation>
    <scope>NUCLEOTIDE SEQUENCE</scope>
    <source>
        <strain evidence="1">D6</strain>
    </source>
</reference>
<name>A0A9N8E2L5_9STRA</name>
<dbReference type="Proteomes" id="UP001153069">
    <property type="component" value="Unassembled WGS sequence"/>
</dbReference>
<sequence length="95" mass="10939">MKKGALKQLWDEKYAALNSPNFGWTSDDDDELERLQSGTIVDFPEDVGLQSRWDTEDEEIATRLQTIDKGRRHKVLLEVLRSMKPDEADDVFADV</sequence>
<evidence type="ECO:0000313" key="2">
    <source>
        <dbReference type="Proteomes" id="UP001153069"/>
    </source>
</evidence>
<gene>
    <name evidence="1" type="ORF">SEMRO_590_G171940.1</name>
</gene>
<proteinExistence type="predicted"/>
<comment type="caution">
    <text evidence="1">The sequence shown here is derived from an EMBL/GenBank/DDBJ whole genome shotgun (WGS) entry which is preliminary data.</text>
</comment>
<evidence type="ECO:0000313" key="1">
    <source>
        <dbReference type="EMBL" id="CAB9513426.1"/>
    </source>
</evidence>